<feature type="region of interest" description="Disordered" evidence="1">
    <location>
        <begin position="198"/>
        <end position="234"/>
    </location>
</feature>
<evidence type="ECO:0008006" key="4">
    <source>
        <dbReference type="Google" id="ProtNLM"/>
    </source>
</evidence>
<evidence type="ECO:0000256" key="1">
    <source>
        <dbReference type="SAM" id="MobiDB-lite"/>
    </source>
</evidence>
<feature type="compositionally biased region" description="Polar residues" evidence="1">
    <location>
        <begin position="297"/>
        <end position="319"/>
    </location>
</feature>
<accession>A0ABD0YJ16</accession>
<proteinExistence type="predicted"/>
<feature type="non-terminal residue" evidence="2">
    <location>
        <position position="1"/>
    </location>
</feature>
<protein>
    <recommendedName>
        <fullName evidence="4">Secreted protein</fullName>
    </recommendedName>
</protein>
<feature type="compositionally biased region" description="Low complexity" evidence="1">
    <location>
        <begin position="284"/>
        <end position="296"/>
    </location>
</feature>
<evidence type="ECO:0000313" key="2">
    <source>
        <dbReference type="EMBL" id="KAL1131181.1"/>
    </source>
</evidence>
<name>A0ABD0YJ16_9HEMI</name>
<gene>
    <name evidence="2" type="ORF">AAG570_012417</name>
</gene>
<dbReference type="Proteomes" id="UP001558652">
    <property type="component" value="Unassembled WGS sequence"/>
</dbReference>
<organism evidence="2 3">
    <name type="scientific">Ranatra chinensis</name>
    <dbReference type="NCBI Taxonomy" id="642074"/>
    <lineage>
        <taxon>Eukaryota</taxon>
        <taxon>Metazoa</taxon>
        <taxon>Ecdysozoa</taxon>
        <taxon>Arthropoda</taxon>
        <taxon>Hexapoda</taxon>
        <taxon>Insecta</taxon>
        <taxon>Pterygota</taxon>
        <taxon>Neoptera</taxon>
        <taxon>Paraneoptera</taxon>
        <taxon>Hemiptera</taxon>
        <taxon>Heteroptera</taxon>
        <taxon>Panheteroptera</taxon>
        <taxon>Nepomorpha</taxon>
        <taxon>Nepidae</taxon>
        <taxon>Ranatrinae</taxon>
        <taxon>Ranatra</taxon>
    </lineage>
</organism>
<comment type="caution">
    <text evidence="2">The sequence shown here is derived from an EMBL/GenBank/DDBJ whole genome shotgun (WGS) entry which is preliminary data.</text>
</comment>
<feature type="region of interest" description="Disordered" evidence="1">
    <location>
        <begin position="266"/>
        <end position="327"/>
    </location>
</feature>
<dbReference type="PANTHER" id="PTHR33964:SF9">
    <property type="match status" value="1"/>
</dbReference>
<keyword evidence="3" id="KW-1185">Reference proteome</keyword>
<evidence type="ECO:0000313" key="3">
    <source>
        <dbReference type="Proteomes" id="UP001558652"/>
    </source>
</evidence>
<feature type="compositionally biased region" description="Polar residues" evidence="1">
    <location>
        <begin position="203"/>
        <end position="221"/>
    </location>
</feature>
<dbReference type="AlphaFoldDB" id="A0ABD0YJ16"/>
<sequence length="327" mass="35679">GVKGQCSKADYQYCVRLADPLLKDPHLIYPDNPRDIERVCRTWSFFVDCVKQYTDRCFTEIKREEFNKAVENPVNSIHKLCSMPDYRDDYMKHAPCMKMTLTEDSHCGRHYRHLVAQISGEAPRASICCSHHLFRECVLDHTRNSCQADAAPFSAQMLDKALSFLKDQCNNFIPNRVDCPGSDFYQTGRTDLSTMGMGEVSAPHSSVASTTRVFGPSSATLGTRPGTTIGGPLMGGPTVNGPHVESRPMDGPHMGVPPMDVTHMGGPPMDSPHTDGSIGGSVVGSGSLSGNRSGASVTVQMNPPSRISPQPSWMPSTSDTRGELPLF</sequence>
<dbReference type="PANTHER" id="PTHR33964">
    <property type="entry name" value="RE45066P-RELATED"/>
    <property type="match status" value="1"/>
</dbReference>
<reference evidence="2 3" key="1">
    <citation type="submission" date="2024-07" db="EMBL/GenBank/DDBJ databases">
        <title>Chromosome-level genome assembly of the water stick insect Ranatra chinensis (Heteroptera: Nepidae).</title>
        <authorList>
            <person name="Liu X."/>
        </authorList>
    </citation>
    <scope>NUCLEOTIDE SEQUENCE [LARGE SCALE GENOMIC DNA]</scope>
    <source>
        <strain evidence="2">Cailab_2021Rc</strain>
        <tissue evidence="2">Muscle</tissue>
    </source>
</reference>
<dbReference type="EMBL" id="JBFDAA010000007">
    <property type="protein sequence ID" value="KAL1131181.1"/>
    <property type="molecule type" value="Genomic_DNA"/>
</dbReference>